<keyword evidence="1" id="KW-0812">Transmembrane</keyword>
<proteinExistence type="predicted"/>
<keyword evidence="1" id="KW-1133">Transmembrane helix</keyword>
<dbReference type="AlphaFoldDB" id="A0A8K0NSB2"/>
<feature type="transmembrane region" description="Helical" evidence="1">
    <location>
        <begin position="162"/>
        <end position="182"/>
    </location>
</feature>
<accession>A0A8K0NSB2</accession>
<evidence type="ECO:0000313" key="2">
    <source>
        <dbReference type="EMBL" id="KAG7562729.1"/>
    </source>
</evidence>
<name>A0A8K0NSB2_9TREE</name>
<dbReference type="EMBL" id="JABELV010000026">
    <property type="protein sequence ID" value="KAG7562729.1"/>
    <property type="molecule type" value="Genomic_DNA"/>
</dbReference>
<feature type="transmembrane region" description="Helical" evidence="1">
    <location>
        <begin position="132"/>
        <end position="150"/>
    </location>
</feature>
<feature type="transmembrane region" description="Helical" evidence="1">
    <location>
        <begin position="214"/>
        <end position="235"/>
    </location>
</feature>
<comment type="caution">
    <text evidence="2">The sequence shown here is derived from an EMBL/GenBank/DDBJ whole genome shotgun (WGS) entry which is preliminary data.</text>
</comment>
<keyword evidence="3" id="KW-1185">Reference proteome</keyword>
<organism evidence="2 3">
    <name type="scientific">Filobasidium floriforme</name>
    <dbReference type="NCBI Taxonomy" id="5210"/>
    <lineage>
        <taxon>Eukaryota</taxon>
        <taxon>Fungi</taxon>
        <taxon>Dikarya</taxon>
        <taxon>Basidiomycota</taxon>
        <taxon>Agaricomycotina</taxon>
        <taxon>Tremellomycetes</taxon>
        <taxon>Filobasidiales</taxon>
        <taxon>Filobasidiaceae</taxon>
        <taxon>Filobasidium</taxon>
    </lineage>
</organism>
<keyword evidence="1" id="KW-0472">Membrane</keyword>
<feature type="transmembrane region" description="Helical" evidence="1">
    <location>
        <begin position="28"/>
        <end position="48"/>
    </location>
</feature>
<gene>
    <name evidence="2" type="ORF">FFLO_01790</name>
</gene>
<reference evidence="2" key="1">
    <citation type="submission" date="2020-04" db="EMBL/GenBank/DDBJ databases">
        <title>Analysis of mating type loci in Filobasidium floriforme.</title>
        <authorList>
            <person name="Nowrousian M."/>
        </authorList>
    </citation>
    <scope>NUCLEOTIDE SEQUENCE</scope>
    <source>
        <strain evidence="2">CBS 6242</strain>
    </source>
</reference>
<evidence type="ECO:0000256" key="1">
    <source>
        <dbReference type="SAM" id="Phobius"/>
    </source>
</evidence>
<feature type="transmembrane region" description="Helical" evidence="1">
    <location>
        <begin position="92"/>
        <end position="112"/>
    </location>
</feature>
<evidence type="ECO:0000313" key="3">
    <source>
        <dbReference type="Proteomes" id="UP000812966"/>
    </source>
</evidence>
<protein>
    <submittedName>
        <fullName evidence="2">Uncharacterized protein</fullName>
    </submittedName>
</protein>
<dbReference type="Proteomes" id="UP000812966">
    <property type="component" value="Unassembled WGS sequence"/>
</dbReference>
<sequence length="240" mass="26796">MSSGICSNRPDQGITPYRRVLTTCTTDVFLVPLAPLVAILMFFVCFAIRKRHPGEREENVPLQDYTSKNTSAVNREAIHSYRAEREKRQSKAGFRFGLAVLCGMFLLAAFGIEVYEMIRLDQAKLGIGLLPIVPIGITIVLVPLFVPTHGTNKYSRIARPHFFPWALTCLVFGVLSCVLVGVRLNSLIKLGEVENMNKNSAKSKHFIENGTRKLISVLLCAMYGAFSIVYSVLWFHDAQA</sequence>